<dbReference type="InterPro" id="IPR000821">
    <property type="entry name" value="Ala_racemase"/>
</dbReference>
<feature type="active site" description="Proton acceptor; specific for D-alanine" evidence="4">
    <location>
        <position position="40"/>
    </location>
</feature>
<evidence type="ECO:0000256" key="1">
    <source>
        <dbReference type="ARBA" id="ARBA00001933"/>
    </source>
</evidence>
<dbReference type="Pfam" id="PF01168">
    <property type="entry name" value="Ala_racemase_N"/>
    <property type="match status" value="1"/>
</dbReference>
<comment type="similarity">
    <text evidence="4">Belongs to the alanine racemase family.</text>
</comment>
<protein>
    <recommendedName>
        <fullName evidence="4">Alanine racemase</fullName>
        <ecNumber evidence="4">5.1.1.1</ecNumber>
    </recommendedName>
</protein>
<keyword evidence="9" id="KW-1185">Reference proteome</keyword>
<dbReference type="SUPFAM" id="SSF51419">
    <property type="entry name" value="PLP-binding barrel"/>
    <property type="match status" value="1"/>
</dbReference>
<dbReference type="Pfam" id="PF00842">
    <property type="entry name" value="Ala_racemase_C"/>
    <property type="match status" value="1"/>
</dbReference>
<comment type="function">
    <text evidence="4">Catalyzes the interconversion of L-alanine and D-alanine. May also act on other amino acids.</text>
</comment>
<dbReference type="GO" id="GO:0030170">
    <property type="term" value="F:pyridoxal phosphate binding"/>
    <property type="evidence" value="ECO:0007669"/>
    <property type="project" value="UniProtKB-UniRule"/>
</dbReference>
<dbReference type="Gene3D" id="2.40.37.10">
    <property type="entry name" value="Lyase, Ornithine Decarboxylase, Chain A, domain 1"/>
    <property type="match status" value="1"/>
</dbReference>
<reference evidence="8 9" key="1">
    <citation type="submission" date="2016-10" db="EMBL/GenBank/DDBJ databases">
        <authorList>
            <person name="de Groot N.N."/>
        </authorList>
    </citation>
    <scope>NUCLEOTIDE SEQUENCE [LARGE SCALE GENOMIC DNA]</scope>
    <source>
        <strain evidence="8 9">ATCC 51327</strain>
    </source>
</reference>
<dbReference type="InterPro" id="IPR020622">
    <property type="entry name" value="Ala_racemase_pyridoxalP-BS"/>
</dbReference>
<evidence type="ECO:0000256" key="2">
    <source>
        <dbReference type="ARBA" id="ARBA00022898"/>
    </source>
</evidence>
<dbReference type="Proteomes" id="UP000199006">
    <property type="component" value="Unassembled WGS sequence"/>
</dbReference>
<feature type="domain" description="Alanine racemase C-terminal" evidence="7">
    <location>
        <begin position="247"/>
        <end position="375"/>
    </location>
</feature>
<evidence type="ECO:0000256" key="6">
    <source>
        <dbReference type="PIRSR" id="PIRSR600821-52"/>
    </source>
</evidence>
<dbReference type="PROSITE" id="PS00395">
    <property type="entry name" value="ALANINE_RACEMASE"/>
    <property type="match status" value="1"/>
</dbReference>
<dbReference type="InterPro" id="IPR029066">
    <property type="entry name" value="PLP-binding_barrel"/>
</dbReference>
<dbReference type="FunFam" id="3.20.20.10:FF:000002">
    <property type="entry name" value="Alanine racemase"/>
    <property type="match status" value="1"/>
</dbReference>
<dbReference type="PRINTS" id="PR00992">
    <property type="entry name" value="ALARACEMASE"/>
</dbReference>
<dbReference type="UniPathway" id="UPA00042">
    <property type="reaction ID" value="UER00497"/>
</dbReference>
<keyword evidence="2 4" id="KW-0663">Pyridoxal phosphate</keyword>
<gene>
    <name evidence="8" type="ORF">SAMN02983006_02685</name>
</gene>
<organism evidence="8 9">
    <name type="scientific">Halanaerobium salsuginis</name>
    <dbReference type="NCBI Taxonomy" id="29563"/>
    <lineage>
        <taxon>Bacteria</taxon>
        <taxon>Bacillati</taxon>
        <taxon>Bacillota</taxon>
        <taxon>Clostridia</taxon>
        <taxon>Halanaerobiales</taxon>
        <taxon>Halanaerobiaceae</taxon>
        <taxon>Halanaerobium</taxon>
    </lineage>
</organism>
<feature type="active site" description="Proton acceptor; specific for L-alanine" evidence="4">
    <location>
        <position position="268"/>
    </location>
</feature>
<evidence type="ECO:0000256" key="5">
    <source>
        <dbReference type="PIRSR" id="PIRSR600821-50"/>
    </source>
</evidence>
<comment type="cofactor">
    <cofactor evidence="1 4 5">
        <name>pyridoxal 5'-phosphate</name>
        <dbReference type="ChEBI" id="CHEBI:597326"/>
    </cofactor>
</comment>
<dbReference type="CDD" id="cd00430">
    <property type="entry name" value="PLPDE_III_AR"/>
    <property type="match status" value="1"/>
</dbReference>
<evidence type="ECO:0000313" key="9">
    <source>
        <dbReference type="Proteomes" id="UP000199006"/>
    </source>
</evidence>
<dbReference type="PANTHER" id="PTHR30511">
    <property type="entry name" value="ALANINE RACEMASE"/>
    <property type="match status" value="1"/>
</dbReference>
<sequence length="375" mass="41405">MNNLKSRPAWLEIDLAALTDNYKTIKSLIPENTKIAAVVKADAYGHGAVKVAKKLSYLGVDYFCVASPDEGLELRQQGIKKPILVLGEILPEQYSDIIKANLIQAAASIETLIGLNKIASKAKTKIKIQLKIDTGMGRIGFLPAELTPSFFDKLKNFKSLEINGIFSHLARADESNKQFTLQQKQIFEAVITNFKQHKFNIDCCHIANSAAILDLPDFSFDLVRPGIILYGLLPSVEITNQIPLKAVLNFKTKIVQLRTLPANSSISYGGTYQTKIAEQVAVLPIGYKDGYPRLLSNRGYVLINGQRAPIRGRICMGQTIVSVDKIAEVKVGDEVVLLGKQKDNKITAAELAELTDTINYEIVCNLSSRLNKIYL</sequence>
<dbReference type="RefSeq" id="WP_089862674.1">
    <property type="nucleotide sequence ID" value="NZ_FOTI01000058.1"/>
</dbReference>
<dbReference type="GO" id="GO:0005829">
    <property type="term" value="C:cytosol"/>
    <property type="evidence" value="ECO:0007669"/>
    <property type="project" value="TreeGrafter"/>
</dbReference>
<dbReference type="STRING" id="29563.SAMN02983006_02685"/>
<dbReference type="GO" id="GO:0008784">
    <property type="term" value="F:alanine racemase activity"/>
    <property type="evidence" value="ECO:0007669"/>
    <property type="project" value="UniProtKB-UniRule"/>
</dbReference>
<accession>A0A1I4MRN0</accession>
<dbReference type="Gene3D" id="3.20.20.10">
    <property type="entry name" value="Alanine racemase"/>
    <property type="match status" value="1"/>
</dbReference>
<evidence type="ECO:0000256" key="4">
    <source>
        <dbReference type="HAMAP-Rule" id="MF_01201"/>
    </source>
</evidence>
<dbReference type="PANTHER" id="PTHR30511:SF0">
    <property type="entry name" value="ALANINE RACEMASE, CATABOLIC-RELATED"/>
    <property type="match status" value="1"/>
</dbReference>
<feature type="modified residue" description="N6-(pyridoxal phosphate)lysine" evidence="4 5">
    <location>
        <position position="40"/>
    </location>
</feature>
<dbReference type="OrthoDB" id="9813814at2"/>
<dbReference type="AlphaFoldDB" id="A0A1I4MRN0"/>
<dbReference type="SMART" id="SM01005">
    <property type="entry name" value="Ala_racemase_C"/>
    <property type="match status" value="1"/>
</dbReference>
<dbReference type="SUPFAM" id="SSF50621">
    <property type="entry name" value="Alanine racemase C-terminal domain-like"/>
    <property type="match status" value="1"/>
</dbReference>
<dbReference type="InterPro" id="IPR009006">
    <property type="entry name" value="Ala_racemase/Decarboxylase_C"/>
</dbReference>
<keyword evidence="3 4" id="KW-0413">Isomerase</keyword>
<evidence type="ECO:0000313" key="8">
    <source>
        <dbReference type="EMBL" id="SFM05730.1"/>
    </source>
</evidence>
<evidence type="ECO:0000259" key="7">
    <source>
        <dbReference type="SMART" id="SM01005"/>
    </source>
</evidence>
<dbReference type="InterPro" id="IPR001608">
    <property type="entry name" value="Ala_racemase_N"/>
</dbReference>
<dbReference type="NCBIfam" id="TIGR00492">
    <property type="entry name" value="alr"/>
    <property type="match status" value="1"/>
</dbReference>
<dbReference type="EMBL" id="FOTI01000058">
    <property type="protein sequence ID" value="SFM05730.1"/>
    <property type="molecule type" value="Genomic_DNA"/>
</dbReference>
<comment type="pathway">
    <text evidence="4">Amino-acid biosynthesis; D-alanine biosynthesis; D-alanine from L-alanine: step 1/1.</text>
</comment>
<dbReference type="GO" id="GO:0030632">
    <property type="term" value="P:D-alanine biosynthetic process"/>
    <property type="evidence" value="ECO:0007669"/>
    <property type="project" value="UniProtKB-UniRule"/>
</dbReference>
<feature type="binding site" evidence="4 6">
    <location>
        <position position="316"/>
    </location>
    <ligand>
        <name>substrate</name>
    </ligand>
</feature>
<dbReference type="InterPro" id="IPR011079">
    <property type="entry name" value="Ala_racemase_C"/>
</dbReference>
<comment type="catalytic activity">
    <reaction evidence="4">
        <text>L-alanine = D-alanine</text>
        <dbReference type="Rhea" id="RHEA:20249"/>
        <dbReference type="ChEBI" id="CHEBI:57416"/>
        <dbReference type="ChEBI" id="CHEBI:57972"/>
        <dbReference type="EC" id="5.1.1.1"/>
    </reaction>
</comment>
<evidence type="ECO:0000256" key="3">
    <source>
        <dbReference type="ARBA" id="ARBA00023235"/>
    </source>
</evidence>
<feature type="binding site" evidence="4 6">
    <location>
        <position position="138"/>
    </location>
    <ligand>
        <name>substrate</name>
    </ligand>
</feature>
<name>A0A1I4MRN0_9FIRM</name>
<dbReference type="EC" id="5.1.1.1" evidence="4"/>
<dbReference type="HAMAP" id="MF_01201">
    <property type="entry name" value="Ala_racemase"/>
    <property type="match status" value="1"/>
</dbReference>
<proteinExistence type="inferred from homology"/>